<name>A0A840E8L0_9BACT</name>
<evidence type="ECO:0000256" key="1">
    <source>
        <dbReference type="SAM" id="Phobius"/>
    </source>
</evidence>
<dbReference type="AlphaFoldDB" id="A0A840E8L0"/>
<proteinExistence type="predicted"/>
<keyword evidence="1" id="KW-0472">Membrane</keyword>
<keyword evidence="3" id="KW-1185">Reference proteome</keyword>
<sequence length="58" mass="6703">MFFGGAATANHNILDATSKRLKDQYQMEVITNRRIRRIATAVGFIMVIYILLRVYEVL</sequence>
<organism evidence="2 3">
    <name type="scientific">Neolewinella aquimaris</name>
    <dbReference type="NCBI Taxonomy" id="1835722"/>
    <lineage>
        <taxon>Bacteria</taxon>
        <taxon>Pseudomonadati</taxon>
        <taxon>Bacteroidota</taxon>
        <taxon>Saprospiria</taxon>
        <taxon>Saprospirales</taxon>
        <taxon>Lewinellaceae</taxon>
        <taxon>Neolewinella</taxon>
    </lineage>
</organism>
<gene>
    <name evidence="2" type="ORF">GGR28_002903</name>
</gene>
<reference evidence="2 3" key="1">
    <citation type="submission" date="2020-08" db="EMBL/GenBank/DDBJ databases">
        <title>Genomic Encyclopedia of Type Strains, Phase IV (KMG-IV): sequencing the most valuable type-strain genomes for metagenomic binning, comparative biology and taxonomic classification.</title>
        <authorList>
            <person name="Goeker M."/>
        </authorList>
    </citation>
    <scope>NUCLEOTIDE SEQUENCE [LARGE SCALE GENOMIC DNA]</scope>
    <source>
        <strain evidence="2 3">DSM 105137</strain>
    </source>
</reference>
<keyword evidence="1" id="KW-0812">Transmembrane</keyword>
<evidence type="ECO:0000313" key="3">
    <source>
        <dbReference type="Proteomes" id="UP000576209"/>
    </source>
</evidence>
<evidence type="ECO:0000313" key="2">
    <source>
        <dbReference type="EMBL" id="MBB4080273.1"/>
    </source>
</evidence>
<dbReference type="EMBL" id="JACIFF010000007">
    <property type="protein sequence ID" value="MBB4080273.1"/>
    <property type="molecule type" value="Genomic_DNA"/>
</dbReference>
<dbReference type="Proteomes" id="UP000576209">
    <property type="component" value="Unassembled WGS sequence"/>
</dbReference>
<comment type="caution">
    <text evidence="2">The sequence shown here is derived from an EMBL/GenBank/DDBJ whole genome shotgun (WGS) entry which is preliminary data.</text>
</comment>
<feature type="transmembrane region" description="Helical" evidence="1">
    <location>
        <begin position="38"/>
        <end position="55"/>
    </location>
</feature>
<protein>
    <submittedName>
        <fullName evidence="2">Uncharacterized protein</fullName>
    </submittedName>
</protein>
<keyword evidence="1" id="KW-1133">Transmembrane helix</keyword>
<accession>A0A840E8L0</accession>